<dbReference type="InParanoid" id="A0A078BAN6"/>
<dbReference type="SMART" id="SM00178">
    <property type="entry name" value="SAR"/>
    <property type="match status" value="1"/>
</dbReference>
<feature type="binding site" evidence="11">
    <location>
        <position position="97"/>
    </location>
    <ligand>
        <name>GTP</name>
        <dbReference type="ChEBI" id="CHEBI:37565"/>
    </ligand>
</feature>
<dbReference type="SUPFAM" id="SSF52540">
    <property type="entry name" value="P-loop containing nucleoside triphosphate hydrolases"/>
    <property type="match status" value="1"/>
</dbReference>
<evidence type="ECO:0000256" key="2">
    <source>
        <dbReference type="ARBA" id="ARBA00004555"/>
    </source>
</evidence>
<dbReference type="EMBL" id="CCKQ01019609">
    <property type="protein sequence ID" value="CDW91630.1"/>
    <property type="molecule type" value="Genomic_DNA"/>
</dbReference>
<evidence type="ECO:0000256" key="3">
    <source>
        <dbReference type="ARBA" id="ARBA00007507"/>
    </source>
</evidence>
<keyword evidence="9" id="KW-0333">Golgi apparatus</keyword>
<dbReference type="OrthoDB" id="2011769at2759"/>
<evidence type="ECO:0000256" key="5">
    <source>
        <dbReference type="ARBA" id="ARBA00022741"/>
    </source>
</evidence>
<comment type="similarity">
    <text evidence="3">Belongs to the small GTPase superfamily. SAR1 family.</text>
</comment>
<dbReference type="InterPro" id="IPR006687">
    <property type="entry name" value="Small_GTPase_SAR1"/>
</dbReference>
<gene>
    <name evidence="14" type="primary">Contig11859.g12688</name>
    <name evidence="14" type="ORF">STYLEM_20788</name>
</gene>
<dbReference type="Pfam" id="PF00025">
    <property type="entry name" value="Arf"/>
    <property type="match status" value="1"/>
</dbReference>
<sequence>MLNFLLTHRFAQIHPTLVPNSDEVKIDNVTYLITDLGGDKISRKKWREYFDIIDGIIFMIDASDAQRIQDAKHEIDLLREVEKLQHIPIAILGNKEDKSNCLNENELREQLGLTRDKTYGNDHNEIAEDDN</sequence>
<dbReference type="InterPro" id="IPR027417">
    <property type="entry name" value="P-loop_NTPase"/>
</dbReference>
<evidence type="ECO:0000256" key="6">
    <source>
        <dbReference type="ARBA" id="ARBA00022824"/>
    </source>
</evidence>
<keyword evidence="5 11" id="KW-0547">Nucleotide-binding</keyword>
<keyword evidence="13" id="KW-0479">Metal-binding</keyword>
<dbReference type="InterPro" id="IPR006689">
    <property type="entry name" value="Small_GTPase_ARF/SAR"/>
</dbReference>
<evidence type="ECO:0000256" key="13">
    <source>
        <dbReference type="PIRSR" id="PIRSR606689-2"/>
    </source>
</evidence>
<keyword evidence="13" id="KW-0460">Magnesium</keyword>
<dbReference type="PANTHER" id="PTHR45684">
    <property type="entry name" value="RE74312P"/>
    <property type="match status" value="1"/>
</dbReference>
<dbReference type="GO" id="GO:0005794">
    <property type="term" value="C:Golgi apparatus"/>
    <property type="evidence" value="ECO:0007669"/>
    <property type="project" value="UniProtKB-SubCell"/>
</dbReference>
<proteinExistence type="inferred from homology"/>
<evidence type="ECO:0000256" key="11">
    <source>
        <dbReference type="PIRSR" id="PIRSR606687-2"/>
    </source>
</evidence>
<evidence type="ECO:0000313" key="14">
    <source>
        <dbReference type="EMBL" id="CDW91630.1"/>
    </source>
</evidence>
<evidence type="ECO:0000256" key="12">
    <source>
        <dbReference type="PIRSR" id="PIRSR606689-1"/>
    </source>
</evidence>
<feature type="binding site" evidence="12">
    <location>
        <position position="38"/>
    </location>
    <ligand>
        <name>GTP</name>
        <dbReference type="ChEBI" id="CHEBI:37565"/>
    </ligand>
</feature>
<evidence type="ECO:0000256" key="10">
    <source>
        <dbReference type="ARBA" id="ARBA00023134"/>
    </source>
</evidence>
<accession>A0A078BAN6</accession>
<dbReference type="GO" id="GO:0046872">
    <property type="term" value="F:metal ion binding"/>
    <property type="evidence" value="ECO:0007669"/>
    <property type="project" value="UniProtKB-KW"/>
</dbReference>
<dbReference type="GO" id="GO:0005783">
    <property type="term" value="C:endoplasmic reticulum"/>
    <property type="evidence" value="ECO:0007669"/>
    <property type="project" value="UniProtKB-SubCell"/>
</dbReference>
<dbReference type="Gene3D" id="3.40.50.300">
    <property type="entry name" value="P-loop containing nucleotide triphosphate hydrolases"/>
    <property type="match status" value="1"/>
</dbReference>
<evidence type="ECO:0000256" key="9">
    <source>
        <dbReference type="ARBA" id="ARBA00023034"/>
    </source>
</evidence>
<feature type="binding site" evidence="12">
    <location>
        <begin position="94"/>
        <end position="97"/>
    </location>
    <ligand>
        <name>GTP</name>
        <dbReference type="ChEBI" id="CHEBI:37565"/>
    </ligand>
</feature>
<dbReference type="GO" id="GO:0003924">
    <property type="term" value="F:GTPase activity"/>
    <property type="evidence" value="ECO:0007669"/>
    <property type="project" value="InterPro"/>
</dbReference>
<keyword evidence="15" id="KW-1185">Reference proteome</keyword>
<keyword evidence="10 12" id="KW-0342">GTP-binding</keyword>
<organism evidence="14 15">
    <name type="scientific">Stylonychia lemnae</name>
    <name type="common">Ciliate</name>
    <dbReference type="NCBI Taxonomy" id="5949"/>
    <lineage>
        <taxon>Eukaryota</taxon>
        <taxon>Sar</taxon>
        <taxon>Alveolata</taxon>
        <taxon>Ciliophora</taxon>
        <taxon>Intramacronucleata</taxon>
        <taxon>Spirotrichea</taxon>
        <taxon>Stichotrichia</taxon>
        <taxon>Sporadotrichida</taxon>
        <taxon>Oxytrichidae</taxon>
        <taxon>Stylonychinae</taxon>
        <taxon>Stylonychia</taxon>
    </lineage>
</organism>
<dbReference type="AlphaFoldDB" id="A0A078BAN6"/>
<dbReference type="GO" id="GO:0005525">
    <property type="term" value="F:GTP binding"/>
    <property type="evidence" value="ECO:0007669"/>
    <property type="project" value="UniProtKB-KW"/>
</dbReference>
<keyword evidence="7" id="KW-0931">ER-Golgi transport</keyword>
<evidence type="ECO:0000256" key="8">
    <source>
        <dbReference type="ARBA" id="ARBA00022927"/>
    </source>
</evidence>
<evidence type="ECO:0000313" key="15">
    <source>
        <dbReference type="Proteomes" id="UP000039865"/>
    </source>
</evidence>
<comment type="subcellular location">
    <subcellularLocation>
        <location evidence="1">Endoplasmic reticulum</location>
    </subcellularLocation>
    <subcellularLocation>
        <location evidence="2">Golgi apparatus</location>
    </subcellularLocation>
</comment>
<feature type="binding site" evidence="11">
    <location>
        <position position="94"/>
    </location>
    <ligand>
        <name>GTP</name>
        <dbReference type="ChEBI" id="CHEBI:37565"/>
    </ligand>
</feature>
<keyword evidence="8" id="KW-0653">Protein transport</keyword>
<keyword evidence="6" id="KW-0256">Endoplasmic reticulum</keyword>
<dbReference type="GO" id="GO:0006886">
    <property type="term" value="P:intracellular protein transport"/>
    <property type="evidence" value="ECO:0007669"/>
    <property type="project" value="InterPro"/>
</dbReference>
<keyword evidence="4" id="KW-0813">Transport</keyword>
<evidence type="ECO:0000256" key="4">
    <source>
        <dbReference type="ARBA" id="ARBA00022448"/>
    </source>
</evidence>
<dbReference type="PRINTS" id="PR00328">
    <property type="entry name" value="SAR1GTPBP"/>
</dbReference>
<dbReference type="GO" id="GO:0016192">
    <property type="term" value="P:vesicle-mediated transport"/>
    <property type="evidence" value="ECO:0007669"/>
    <property type="project" value="UniProtKB-KW"/>
</dbReference>
<evidence type="ECO:0000256" key="7">
    <source>
        <dbReference type="ARBA" id="ARBA00022892"/>
    </source>
</evidence>
<dbReference type="Proteomes" id="UP000039865">
    <property type="component" value="Unassembled WGS sequence"/>
</dbReference>
<reference evidence="14 15" key="1">
    <citation type="submission" date="2014-06" db="EMBL/GenBank/DDBJ databases">
        <authorList>
            <person name="Swart Estienne"/>
        </authorList>
    </citation>
    <scope>NUCLEOTIDE SEQUENCE [LARGE SCALE GENOMIC DNA]</scope>
    <source>
        <strain evidence="14 15">130c</strain>
    </source>
</reference>
<protein>
    <submittedName>
        <fullName evidence="14">Gtp-binding protein sar1</fullName>
    </submittedName>
</protein>
<name>A0A078BAN6_STYLE</name>
<evidence type="ECO:0000256" key="1">
    <source>
        <dbReference type="ARBA" id="ARBA00004240"/>
    </source>
</evidence>
<feature type="binding site" evidence="11">
    <location>
        <position position="95"/>
    </location>
    <ligand>
        <name>GTP</name>
        <dbReference type="ChEBI" id="CHEBI:37565"/>
    </ligand>
</feature>
<feature type="binding site" evidence="13">
    <location>
        <position position="16"/>
    </location>
    <ligand>
        <name>Mg(2+)</name>
        <dbReference type="ChEBI" id="CHEBI:18420"/>
    </ligand>
</feature>